<evidence type="ECO:0000313" key="1">
    <source>
        <dbReference type="EMBL" id="MDL4841933.1"/>
    </source>
</evidence>
<comment type="caution">
    <text evidence="1">The sequence shown here is derived from an EMBL/GenBank/DDBJ whole genome shotgun (WGS) entry which is preliminary data.</text>
</comment>
<dbReference type="PANTHER" id="PTHR39179:SF2">
    <property type="entry name" value="ENDOSPORE COAT-ASSOCIATED PROTEIN YUTH"/>
    <property type="match status" value="1"/>
</dbReference>
<dbReference type="InterPro" id="IPR011009">
    <property type="entry name" value="Kinase-like_dom_sf"/>
</dbReference>
<evidence type="ECO:0008006" key="3">
    <source>
        <dbReference type="Google" id="ProtNLM"/>
    </source>
</evidence>
<evidence type="ECO:0000313" key="2">
    <source>
        <dbReference type="Proteomes" id="UP001235343"/>
    </source>
</evidence>
<dbReference type="SUPFAM" id="SSF56112">
    <property type="entry name" value="Protein kinase-like (PK-like)"/>
    <property type="match status" value="1"/>
</dbReference>
<dbReference type="EMBL" id="JASTZU010000050">
    <property type="protein sequence ID" value="MDL4841933.1"/>
    <property type="molecule type" value="Genomic_DNA"/>
</dbReference>
<dbReference type="RefSeq" id="WP_285933220.1">
    <property type="nucleotide sequence ID" value="NZ_JASTZU010000050.1"/>
</dbReference>
<protein>
    <recommendedName>
        <fullName evidence="3">Spore coat protein YutH</fullName>
    </recommendedName>
</protein>
<dbReference type="InterPro" id="IPR047175">
    <property type="entry name" value="CotS-like"/>
</dbReference>
<name>A0ABT7L7X1_9BACI</name>
<dbReference type="Gene3D" id="3.90.1200.10">
    <property type="match status" value="1"/>
</dbReference>
<keyword evidence="2" id="KW-1185">Reference proteome</keyword>
<dbReference type="Proteomes" id="UP001235343">
    <property type="component" value="Unassembled WGS sequence"/>
</dbReference>
<reference evidence="1 2" key="1">
    <citation type="submission" date="2023-06" db="EMBL/GenBank/DDBJ databases">
        <title>Aquibacillus rhizosphaerae LR5S19.</title>
        <authorList>
            <person name="Sun J.-Q."/>
        </authorList>
    </citation>
    <scope>NUCLEOTIDE SEQUENCE [LARGE SCALE GENOMIC DNA]</scope>
    <source>
        <strain evidence="1 2">LR5S19</strain>
    </source>
</reference>
<gene>
    <name evidence="1" type="ORF">QQS35_15950</name>
</gene>
<dbReference type="PANTHER" id="PTHR39179">
    <property type="entry name" value="SPORE COAT PROTEIN I"/>
    <property type="match status" value="1"/>
</dbReference>
<organism evidence="1 2">
    <name type="scientific">Aquibacillus rhizosphaerae</name>
    <dbReference type="NCBI Taxonomy" id="3051431"/>
    <lineage>
        <taxon>Bacteria</taxon>
        <taxon>Bacillati</taxon>
        <taxon>Bacillota</taxon>
        <taxon>Bacilli</taxon>
        <taxon>Bacillales</taxon>
        <taxon>Bacillaceae</taxon>
        <taxon>Aquibacillus</taxon>
    </lineage>
</organism>
<accession>A0ABT7L7X1</accession>
<proteinExistence type="predicted"/>
<sequence>MMNVIANYVPDFNGEKITINGFEGYKQGDNIYFIMPKPNNEVIHVEQKIISDYFATNGFSNIARPIANQDGQLVTQVEEEDYIVCVGRVGNIAIRESHAKALAEFHQTGANYPYTPNYISSYGQWKTLWQNKVDTFESIYHQQIQERPVTRFQRLFIDTFPYVIGLSENAIQYLQETETDQRFNESDQGSITFQRYMNQMKSEIIWSHELTYDHPIRDVCEYIRPFFLEDDYQSKSQIKTFLAEYEQFRSFSVFGWRLLYARLLFPVHLFDLIEEGLSMNDDEQMYKKFKLTLEKQDNYETKLKSLFKEMKINTKTWNIPVLDW</sequence>